<evidence type="ECO:0000256" key="7">
    <source>
        <dbReference type="SAM" id="Phobius"/>
    </source>
</evidence>
<evidence type="ECO:0000256" key="2">
    <source>
        <dbReference type="ARBA" id="ARBA00007531"/>
    </source>
</evidence>
<dbReference type="InterPro" id="IPR038468">
    <property type="entry name" value="MmpS_C"/>
</dbReference>
<dbReference type="GO" id="GO:0005886">
    <property type="term" value="C:plasma membrane"/>
    <property type="evidence" value="ECO:0007669"/>
    <property type="project" value="UniProtKB-SubCell"/>
</dbReference>
<dbReference type="AlphaFoldDB" id="A0PQX3"/>
<dbReference type="Proteomes" id="UP000000765">
    <property type="component" value="Chromosome"/>
</dbReference>
<dbReference type="EMBL" id="CP000325">
    <property type="protein sequence ID" value="ABL04742.1"/>
    <property type="molecule type" value="Genomic_DNA"/>
</dbReference>
<proteinExistence type="inferred from homology"/>
<keyword evidence="6 7" id="KW-0472">Membrane</keyword>
<evidence type="ECO:0000256" key="1">
    <source>
        <dbReference type="ARBA" id="ARBA00004236"/>
    </source>
</evidence>
<sequence length="156" mass="16276">MPAGPRGGGCTEIVTVLKRAWLPLVLAVVFAVGGFAVSRVRGMFGSQQLPTYADSTPAGSVSSSGPKRVRYEIFGAPGTIADINYMDPAGEAQQLNDVALPWSIEVETDAPSMVANIIAQANTDFLGCRISSGGEVKDERTSSAVSAYVYCIAKSA</sequence>
<comment type="subcellular location">
    <subcellularLocation>
        <location evidence="1">Cell membrane</location>
    </subcellularLocation>
</comment>
<feature type="transmembrane region" description="Helical" evidence="7">
    <location>
        <begin position="20"/>
        <end position="38"/>
    </location>
</feature>
<evidence type="ECO:0000256" key="6">
    <source>
        <dbReference type="ARBA" id="ARBA00023136"/>
    </source>
</evidence>
<accession>A0PQX3</accession>
<dbReference type="Gene3D" id="2.60.40.2880">
    <property type="entry name" value="MmpS1-5, C-terminal soluble domain"/>
    <property type="match status" value="1"/>
</dbReference>
<evidence type="ECO:0000256" key="3">
    <source>
        <dbReference type="ARBA" id="ARBA00022475"/>
    </source>
</evidence>
<evidence type="ECO:0000256" key="5">
    <source>
        <dbReference type="ARBA" id="ARBA00022989"/>
    </source>
</evidence>
<gene>
    <name evidence="8" type="primary">mmpS4</name>
    <name evidence="8" type="ordered locus">MUL_2383</name>
</gene>
<dbReference type="HOGENOM" id="CLU_119497_0_0_11"/>
<keyword evidence="3" id="KW-1003">Cell membrane</keyword>
<keyword evidence="5 7" id="KW-1133">Transmembrane helix</keyword>
<keyword evidence="4 7" id="KW-0812">Transmembrane</keyword>
<protein>
    <submittedName>
        <fullName evidence="8">Conserved membrane protein MmpS4</fullName>
    </submittedName>
</protein>
<evidence type="ECO:0000313" key="8">
    <source>
        <dbReference type="EMBL" id="ABL04742.1"/>
    </source>
</evidence>
<name>A0PQX3_MYCUA</name>
<evidence type="ECO:0000313" key="9">
    <source>
        <dbReference type="Proteomes" id="UP000000765"/>
    </source>
</evidence>
<evidence type="ECO:0000256" key="4">
    <source>
        <dbReference type="ARBA" id="ARBA00022692"/>
    </source>
</evidence>
<reference evidence="8 9" key="1">
    <citation type="journal article" date="2007" name="Genome Res.">
        <title>Reductive evolution and niche adaptation inferred from the genome of Mycobacterium ulcerans, the causative agent of Buruli ulcer.</title>
        <authorList>
            <person name="Stinear T.P."/>
            <person name="Seemann T."/>
            <person name="Pidot S."/>
            <person name="Frigui W."/>
            <person name="Reysset G."/>
            <person name="Garnier T."/>
            <person name="Meurice G."/>
            <person name="Simon D."/>
            <person name="Bouchier C."/>
            <person name="Ma L."/>
            <person name="Tichit M."/>
            <person name="Porter J.L."/>
            <person name="Ryan J."/>
            <person name="Johnson P.D."/>
            <person name="Davies J.K."/>
            <person name="Jenkin G.A."/>
            <person name="Small P.L."/>
            <person name="Jones L.M."/>
            <person name="Tekaia F."/>
            <person name="Laval F."/>
            <person name="Daffe M."/>
            <person name="Parkhill J."/>
            <person name="Cole S.T."/>
        </authorList>
    </citation>
    <scope>NUCLEOTIDE SEQUENCE [LARGE SCALE GENOMIC DNA]</scope>
    <source>
        <strain evidence="8 9">Agy99</strain>
    </source>
</reference>
<dbReference type="InterPro" id="IPR008693">
    <property type="entry name" value="MmpS"/>
</dbReference>
<organism evidence="8 9">
    <name type="scientific">Mycobacterium ulcerans (strain Agy99)</name>
    <dbReference type="NCBI Taxonomy" id="362242"/>
    <lineage>
        <taxon>Bacteria</taxon>
        <taxon>Bacillati</taxon>
        <taxon>Actinomycetota</taxon>
        <taxon>Actinomycetes</taxon>
        <taxon>Mycobacteriales</taxon>
        <taxon>Mycobacteriaceae</taxon>
        <taxon>Mycobacterium</taxon>
        <taxon>Mycobacterium ulcerans group</taxon>
    </lineage>
</organism>
<dbReference type="eggNOG" id="ENOG5031MJX">
    <property type="taxonomic scope" value="Bacteria"/>
</dbReference>
<dbReference type="Pfam" id="PF05423">
    <property type="entry name" value="Mycobact_memb"/>
    <property type="match status" value="1"/>
</dbReference>
<dbReference type="KEGG" id="mul:MUL_2383"/>
<comment type="similarity">
    <text evidence="2">Belongs to the MmpS family.</text>
</comment>